<dbReference type="SUPFAM" id="SSF54928">
    <property type="entry name" value="RNA-binding domain, RBD"/>
    <property type="match status" value="1"/>
</dbReference>
<evidence type="ECO:0000256" key="6">
    <source>
        <dbReference type="SAM" id="MobiDB-lite"/>
    </source>
</evidence>
<dbReference type="Gene3D" id="3.30.70.330">
    <property type="match status" value="2"/>
</dbReference>
<evidence type="ECO:0000256" key="1">
    <source>
        <dbReference type="ARBA" id="ARBA00004496"/>
    </source>
</evidence>
<dbReference type="PANTHER" id="PTHR12566:SF12">
    <property type="entry name" value="TRANSLATIONAL REGULATOR ORB2"/>
    <property type="match status" value="1"/>
</dbReference>
<keyword evidence="9" id="KW-1185">Reference proteome</keyword>
<dbReference type="InterPro" id="IPR034819">
    <property type="entry name" value="CPEB"/>
</dbReference>
<comment type="caution">
    <text evidence="8">The sequence shown here is derived from an EMBL/GenBank/DDBJ whole genome shotgun (WGS) entry which is preliminary data.</text>
</comment>
<dbReference type="OrthoDB" id="10033548at2759"/>
<dbReference type="GO" id="GO:0005634">
    <property type="term" value="C:nucleus"/>
    <property type="evidence" value="ECO:0007669"/>
    <property type="project" value="TreeGrafter"/>
</dbReference>
<dbReference type="GO" id="GO:0005737">
    <property type="term" value="C:cytoplasm"/>
    <property type="evidence" value="ECO:0007669"/>
    <property type="project" value="UniProtKB-SubCell"/>
</dbReference>
<dbReference type="GO" id="GO:0000900">
    <property type="term" value="F:mRNA regulatory element binding translation repressor activity"/>
    <property type="evidence" value="ECO:0007669"/>
    <property type="project" value="TreeGrafter"/>
</dbReference>
<organism evidence="8 9">
    <name type="scientific">Amphibalanus amphitrite</name>
    <name type="common">Striped barnacle</name>
    <name type="synonym">Balanus amphitrite</name>
    <dbReference type="NCBI Taxonomy" id="1232801"/>
    <lineage>
        <taxon>Eukaryota</taxon>
        <taxon>Metazoa</taxon>
        <taxon>Ecdysozoa</taxon>
        <taxon>Arthropoda</taxon>
        <taxon>Crustacea</taxon>
        <taxon>Multicrustacea</taxon>
        <taxon>Cirripedia</taxon>
        <taxon>Thoracica</taxon>
        <taxon>Thoracicalcarea</taxon>
        <taxon>Balanomorpha</taxon>
        <taxon>Balanoidea</taxon>
        <taxon>Balanidae</taxon>
        <taxon>Amphibalaninae</taxon>
        <taxon>Amphibalanus</taxon>
    </lineage>
</organism>
<dbReference type="CDD" id="cd12726">
    <property type="entry name" value="RRM2_CPEB2_like"/>
    <property type="match status" value="1"/>
</dbReference>
<evidence type="ECO:0000313" key="9">
    <source>
        <dbReference type="Proteomes" id="UP000440578"/>
    </source>
</evidence>
<dbReference type="Proteomes" id="UP000440578">
    <property type="component" value="Unassembled WGS sequence"/>
</dbReference>
<proteinExistence type="predicted"/>
<dbReference type="GO" id="GO:2000766">
    <property type="term" value="P:negative regulation of cytoplasmic translation"/>
    <property type="evidence" value="ECO:0007669"/>
    <property type="project" value="TreeGrafter"/>
</dbReference>
<dbReference type="InterPro" id="IPR012677">
    <property type="entry name" value="Nucleotide-bd_a/b_plait_sf"/>
</dbReference>
<dbReference type="InterPro" id="IPR035979">
    <property type="entry name" value="RBD_domain_sf"/>
</dbReference>
<dbReference type="FunFam" id="4.10.640.40:FF:000001">
    <property type="entry name" value="Cytoplasmic polyadenylation element-binding 2 isoform X2"/>
    <property type="match status" value="1"/>
</dbReference>
<feature type="region of interest" description="Disordered" evidence="6">
    <location>
        <begin position="45"/>
        <end position="66"/>
    </location>
</feature>
<dbReference type="SMART" id="SM00360">
    <property type="entry name" value="RRM"/>
    <property type="match status" value="2"/>
</dbReference>
<reference evidence="8 9" key="1">
    <citation type="submission" date="2019-07" db="EMBL/GenBank/DDBJ databases">
        <title>Draft genome assembly of a fouling barnacle, Amphibalanus amphitrite (Darwin, 1854): The first reference genome for Thecostraca.</title>
        <authorList>
            <person name="Kim W."/>
        </authorList>
    </citation>
    <scope>NUCLEOTIDE SEQUENCE [LARGE SCALE GENOMIC DNA]</scope>
    <source>
        <strain evidence="8">SNU_AA5</strain>
        <tissue evidence="8">Soma without cirri and trophi</tissue>
    </source>
</reference>
<keyword evidence="3" id="KW-0677">Repeat</keyword>
<dbReference type="GO" id="GO:0007283">
    <property type="term" value="P:spermatogenesis"/>
    <property type="evidence" value="ECO:0007669"/>
    <property type="project" value="UniProtKB-ARBA"/>
</dbReference>
<evidence type="ECO:0000256" key="3">
    <source>
        <dbReference type="ARBA" id="ARBA00022737"/>
    </source>
</evidence>
<name>A0A6A4X2X6_AMPAM</name>
<dbReference type="PROSITE" id="PS50102">
    <property type="entry name" value="RRM"/>
    <property type="match status" value="2"/>
</dbReference>
<gene>
    <name evidence="8" type="primary">orb2_2</name>
    <name evidence="8" type="ORF">FJT64_020171</name>
</gene>
<dbReference type="CDD" id="cd19757">
    <property type="entry name" value="Bbox1"/>
    <property type="match status" value="1"/>
</dbReference>
<comment type="subcellular location">
    <subcellularLocation>
        <location evidence="1">Cytoplasm</location>
    </subcellularLocation>
</comment>
<dbReference type="CDD" id="cd12724">
    <property type="entry name" value="RRM1_CPEB2_like"/>
    <property type="match status" value="1"/>
</dbReference>
<accession>A0A6A4X2X6</accession>
<dbReference type="InterPro" id="IPR032296">
    <property type="entry name" value="CEBP_ZZ"/>
</dbReference>
<dbReference type="GO" id="GO:0045202">
    <property type="term" value="C:synapse"/>
    <property type="evidence" value="ECO:0007669"/>
    <property type="project" value="TreeGrafter"/>
</dbReference>
<dbReference type="Gene3D" id="4.10.640.40">
    <property type="entry name" value="Cytoplasmic polyadenylation element-binding protein, ZZ domain"/>
    <property type="match status" value="1"/>
</dbReference>
<keyword evidence="4 5" id="KW-0694">RNA-binding</keyword>
<dbReference type="InterPro" id="IPR000504">
    <property type="entry name" value="RRM_dom"/>
</dbReference>
<dbReference type="AlphaFoldDB" id="A0A6A4X2X6"/>
<dbReference type="PANTHER" id="PTHR12566">
    <property type="entry name" value="CYTOPLASMIC POLYADENYLATION ELEMENT BINDING PROTEIN CPEB"/>
    <property type="match status" value="1"/>
</dbReference>
<evidence type="ECO:0000259" key="7">
    <source>
        <dbReference type="PROSITE" id="PS50102"/>
    </source>
</evidence>
<dbReference type="EMBL" id="VIIS01000476">
    <property type="protein sequence ID" value="KAF0308632.1"/>
    <property type="molecule type" value="Genomic_DNA"/>
</dbReference>
<keyword evidence="2" id="KW-0963">Cytoplasm</keyword>
<dbReference type="Pfam" id="PF16366">
    <property type="entry name" value="CEBP_ZZ"/>
    <property type="match status" value="1"/>
</dbReference>
<dbReference type="GO" id="GO:0008135">
    <property type="term" value="F:translation factor activity, RNA binding"/>
    <property type="evidence" value="ECO:0007669"/>
    <property type="project" value="TreeGrafter"/>
</dbReference>
<dbReference type="InterPro" id="IPR038446">
    <property type="entry name" value="CEBP_ZZ_sf"/>
</dbReference>
<feature type="domain" description="RRM" evidence="7">
    <location>
        <begin position="441"/>
        <end position="532"/>
    </location>
</feature>
<feature type="compositionally biased region" description="Polar residues" evidence="6">
    <location>
        <begin position="48"/>
        <end position="60"/>
    </location>
</feature>
<dbReference type="FunFam" id="3.30.70.330:FF:000009">
    <property type="entry name" value="cytoplasmic polyadenylation element-binding protein 2 isoform X1"/>
    <property type="match status" value="1"/>
</dbReference>
<dbReference type="GO" id="GO:0043005">
    <property type="term" value="C:neuron projection"/>
    <property type="evidence" value="ECO:0007669"/>
    <property type="project" value="TreeGrafter"/>
</dbReference>
<sequence>MSTICSDIPPATSCSRYFGNASQSELKLELTNAEKCGLKMQSDLRIQKSPSKSPNQSLASDQDVHYEENQRFCEDGKNVLGLSNVLVSNGRTEDELSDKCLTSQSGVAYESGASGLSSSLSLSTSIHASQSFTESSSAMNSSSGGSPPNLWSTTSADQSIMGRMQAANGAQYPSHFPSHTQMHASNQNALIGGGCASQYNIASPSLGQRRHVTAAHSMTPSQTQKHYVDSKSYPAWSAVSGSQHNSWGAGAQPQQNLTAMPNWNRVPKVSNHHQVPMTHFPASMSGNSSSMAQKYNSFSQAGGAVVFTPNKFRGTSFPSKGPYGQPPPSQDARGSNMLFGYQDRSGLCSVAEPSPLDTMRSLEHYLTDMVRGCGDAGYLNGGGNGGVGLHSLGQLQGKPPFFPGLDEAAAAHLLEGVAAISPCRTSPRSAGSADNGERYSRKVFVGGLPPDIDEEEITASFRRFGPLVVDWPHKAESKSYFPPKGYAFLLFQDESSVQQLIDTCIQDDDKLYLCVSSPTIKDKPVQIRPWKLSDADFVRDASLPLDPRKTVFVGGVPRPLKAVELAMIMDRLYGGVCYAGIDTDPELKYPKGAGRVAFSNQQSYIAAISARFVQLQHGDIDKRVEVKPYVLDDQMCDECQGVRCSGKFAPFFCANVTCLQYYCEHCWATIHSRPGREFHKPLVKEGADRPRAVPYRWC</sequence>
<feature type="compositionally biased region" description="Low complexity" evidence="6">
    <location>
        <begin position="135"/>
        <end position="152"/>
    </location>
</feature>
<dbReference type="FunFam" id="3.30.70.330:FF:000008">
    <property type="entry name" value="Cytoplasmic polyadenylation element-binding 2 isoform X2"/>
    <property type="match status" value="1"/>
</dbReference>
<feature type="region of interest" description="Disordered" evidence="6">
    <location>
        <begin position="135"/>
        <end position="154"/>
    </location>
</feature>
<feature type="domain" description="RRM" evidence="7">
    <location>
        <begin position="549"/>
        <end position="627"/>
    </location>
</feature>
<dbReference type="GO" id="GO:0003730">
    <property type="term" value="F:mRNA 3'-UTR binding"/>
    <property type="evidence" value="ECO:0007669"/>
    <property type="project" value="InterPro"/>
</dbReference>
<protein>
    <submittedName>
        <fullName evidence="8">Translational regulator orb2</fullName>
    </submittedName>
</protein>
<evidence type="ECO:0000256" key="4">
    <source>
        <dbReference type="ARBA" id="ARBA00022884"/>
    </source>
</evidence>
<dbReference type="Pfam" id="PF16367">
    <property type="entry name" value="RRM_7"/>
    <property type="match status" value="1"/>
</dbReference>
<dbReference type="GO" id="GO:0043022">
    <property type="term" value="F:ribosome binding"/>
    <property type="evidence" value="ECO:0007669"/>
    <property type="project" value="TreeGrafter"/>
</dbReference>
<evidence type="ECO:0000256" key="5">
    <source>
        <dbReference type="PROSITE-ProRule" id="PRU00176"/>
    </source>
</evidence>
<evidence type="ECO:0000313" key="8">
    <source>
        <dbReference type="EMBL" id="KAF0308632.1"/>
    </source>
</evidence>
<evidence type="ECO:0000256" key="2">
    <source>
        <dbReference type="ARBA" id="ARBA00022490"/>
    </source>
</evidence>